<dbReference type="PANTHER" id="PTHR40980">
    <property type="entry name" value="PLUG DOMAIN-CONTAINING PROTEIN"/>
    <property type="match status" value="1"/>
</dbReference>
<dbReference type="Proteomes" id="UP000623067">
    <property type="component" value="Unassembled WGS sequence"/>
</dbReference>
<name>A0A916SYA8_9SPHN</name>
<protein>
    <submittedName>
        <fullName evidence="11">TonB-dependent receptor</fullName>
    </submittedName>
</protein>
<dbReference type="InterPro" id="IPR000531">
    <property type="entry name" value="Beta-barrel_TonB"/>
</dbReference>
<organism evidence="11 12">
    <name type="scientific">Sphingomonas metalli</name>
    <dbReference type="NCBI Taxonomy" id="1779358"/>
    <lineage>
        <taxon>Bacteria</taxon>
        <taxon>Pseudomonadati</taxon>
        <taxon>Pseudomonadota</taxon>
        <taxon>Alphaproteobacteria</taxon>
        <taxon>Sphingomonadales</taxon>
        <taxon>Sphingomonadaceae</taxon>
        <taxon>Sphingomonas</taxon>
    </lineage>
</organism>
<evidence type="ECO:0000256" key="1">
    <source>
        <dbReference type="ARBA" id="ARBA00004442"/>
    </source>
</evidence>
<comment type="caution">
    <text evidence="11">The sequence shown here is derived from an EMBL/GenBank/DDBJ whole genome shotgun (WGS) entry which is preliminary data.</text>
</comment>
<feature type="signal peptide" evidence="8">
    <location>
        <begin position="1"/>
        <end position="26"/>
    </location>
</feature>
<dbReference type="InterPro" id="IPR010104">
    <property type="entry name" value="TonB_rcpt_bac"/>
</dbReference>
<keyword evidence="12" id="KW-1185">Reference proteome</keyword>
<dbReference type="InterPro" id="IPR036942">
    <property type="entry name" value="Beta-barrel_TonB_sf"/>
</dbReference>
<evidence type="ECO:0000313" key="11">
    <source>
        <dbReference type="EMBL" id="GGB22924.1"/>
    </source>
</evidence>
<keyword evidence="4 6" id="KW-0472">Membrane</keyword>
<dbReference type="Pfam" id="PF07715">
    <property type="entry name" value="Plug"/>
    <property type="match status" value="1"/>
</dbReference>
<feature type="domain" description="TonB-dependent receptor-like beta-barrel" evidence="9">
    <location>
        <begin position="457"/>
        <end position="925"/>
    </location>
</feature>
<evidence type="ECO:0000313" key="12">
    <source>
        <dbReference type="Proteomes" id="UP000623067"/>
    </source>
</evidence>
<keyword evidence="2 8" id="KW-0732">Signal</keyword>
<dbReference type="GO" id="GO:0009279">
    <property type="term" value="C:cell outer membrane"/>
    <property type="evidence" value="ECO:0007669"/>
    <property type="project" value="UniProtKB-SubCell"/>
</dbReference>
<dbReference type="InterPro" id="IPR010917">
    <property type="entry name" value="TonB_rcpt_CS"/>
</dbReference>
<dbReference type="Gene3D" id="2.170.130.10">
    <property type="entry name" value="TonB-dependent receptor, plug domain"/>
    <property type="match status" value="1"/>
</dbReference>
<dbReference type="Pfam" id="PF00593">
    <property type="entry name" value="TonB_dep_Rec_b-barrel"/>
    <property type="match status" value="1"/>
</dbReference>
<reference evidence="11" key="1">
    <citation type="journal article" date="2014" name="Int. J. Syst. Evol. Microbiol.">
        <title>Complete genome sequence of Corynebacterium casei LMG S-19264T (=DSM 44701T), isolated from a smear-ripened cheese.</title>
        <authorList>
            <consortium name="US DOE Joint Genome Institute (JGI-PGF)"/>
            <person name="Walter F."/>
            <person name="Albersmeier A."/>
            <person name="Kalinowski J."/>
            <person name="Ruckert C."/>
        </authorList>
    </citation>
    <scope>NUCLEOTIDE SEQUENCE</scope>
    <source>
        <strain evidence="11">CGMCC 1.15330</strain>
    </source>
</reference>
<dbReference type="InterPro" id="IPR037066">
    <property type="entry name" value="Plug_dom_sf"/>
</dbReference>
<evidence type="ECO:0000256" key="6">
    <source>
        <dbReference type="RuleBase" id="RU003357"/>
    </source>
</evidence>
<comment type="similarity">
    <text evidence="6">Belongs to the TonB-dependent receptor family.</text>
</comment>
<dbReference type="EMBL" id="BMIH01000001">
    <property type="protein sequence ID" value="GGB22924.1"/>
    <property type="molecule type" value="Genomic_DNA"/>
</dbReference>
<dbReference type="SUPFAM" id="SSF56935">
    <property type="entry name" value="Porins"/>
    <property type="match status" value="1"/>
</dbReference>
<dbReference type="NCBIfam" id="TIGR01782">
    <property type="entry name" value="TonB-Xanth-Caul"/>
    <property type="match status" value="1"/>
</dbReference>
<feature type="region of interest" description="Disordered" evidence="7">
    <location>
        <begin position="29"/>
        <end position="49"/>
    </location>
</feature>
<feature type="domain" description="TonB-dependent receptor plug" evidence="10">
    <location>
        <begin position="71"/>
        <end position="173"/>
    </location>
</feature>
<dbReference type="PANTHER" id="PTHR40980:SF3">
    <property type="entry name" value="TONB-DEPENDENT RECEPTOR-LIKE BETA-BARREL DOMAIN-CONTAINING PROTEIN"/>
    <property type="match status" value="1"/>
</dbReference>
<proteinExistence type="inferred from homology"/>
<evidence type="ECO:0000259" key="10">
    <source>
        <dbReference type="Pfam" id="PF07715"/>
    </source>
</evidence>
<dbReference type="Gene3D" id="2.40.170.20">
    <property type="entry name" value="TonB-dependent receptor, beta-barrel domain"/>
    <property type="match status" value="1"/>
</dbReference>
<comment type="subcellular location">
    <subcellularLocation>
        <location evidence="1 6">Cell outer membrane</location>
    </subcellularLocation>
</comment>
<evidence type="ECO:0000256" key="2">
    <source>
        <dbReference type="ARBA" id="ARBA00022729"/>
    </source>
</evidence>
<evidence type="ECO:0000256" key="4">
    <source>
        <dbReference type="ARBA" id="ARBA00023136"/>
    </source>
</evidence>
<evidence type="ECO:0000256" key="8">
    <source>
        <dbReference type="SAM" id="SignalP"/>
    </source>
</evidence>
<evidence type="ECO:0000259" key="9">
    <source>
        <dbReference type="Pfam" id="PF00593"/>
    </source>
</evidence>
<gene>
    <name evidence="11" type="primary">nagA</name>
    <name evidence="11" type="ORF">GCM10011380_10760</name>
</gene>
<feature type="chain" id="PRO_5038012033" evidence="8">
    <location>
        <begin position="27"/>
        <end position="959"/>
    </location>
</feature>
<keyword evidence="3 6" id="KW-0798">TonB box</keyword>
<evidence type="ECO:0000256" key="3">
    <source>
        <dbReference type="ARBA" id="ARBA00023077"/>
    </source>
</evidence>
<keyword evidence="5" id="KW-0998">Cell outer membrane</keyword>
<keyword evidence="11" id="KW-0675">Receptor</keyword>
<reference evidence="11" key="2">
    <citation type="submission" date="2020-09" db="EMBL/GenBank/DDBJ databases">
        <authorList>
            <person name="Sun Q."/>
            <person name="Zhou Y."/>
        </authorList>
    </citation>
    <scope>NUCLEOTIDE SEQUENCE</scope>
    <source>
        <strain evidence="11">CGMCC 1.15330</strain>
    </source>
</reference>
<dbReference type="InterPro" id="IPR012910">
    <property type="entry name" value="Plug_dom"/>
</dbReference>
<dbReference type="AlphaFoldDB" id="A0A916SYA8"/>
<sequence length="959" mass="103716">MRVRVSKMLVCSTSVVALFATAQAQAQADAGTPPAEPAAATAPADAMPGADDSDIIVTGIRASQRASLEAKRQSSVILDAVTATDVGKFPDANIADSLQRITGVAIERTGGEGQYITVRGFGPQYNNVLVNGRTLATTSIGREFDFATLSSALISRAEVFKSYDPKLQEGGIGATVNIVTARPLEGATGFHVTAQAGSIYDLLSKKATPNLGFVAAYHSPDGRFGVEASLNYTRRKSFDDQAKVEGWFAVAPDSKTVSLINGTPQSTGLTPAAYSFLNDGGTRTLYVPQAYDNWRATFDQKRITTNLTAQYRPTDTLTVTLDGLYSKYDTYTRNTYYKSFFVQPYFADIGFDANGTVTNFTRPGRAFFAANPLLAADPRSVPQQSDNIVNIQDRDTDTYQFGGNVKWEAGEAVTLEADLSNSRAKLRAYVPGLVIGNYLQNPVTFSLPAGQTLPSLTRSETVTPSQLTNHYTGINDSRYTDDLTEARVQGEWKVDAGIFSAVQFGGFFSRREKQDTEYFTPGSNYCAYCGYSTPVDTTPIKPYKLTNFLPNSSGSKGIIADFYQFSVADIIAYQSRPATLNARTAGEQAALPTATFLARGGFTPVLQPQQGFDVTEKVFAGFLNTSWKGSIWSANIGARLAYTRTSSTGVIQPVTGIAPNPGDSSLLLFSYGPETPVTIRNSYFNILPAANLKIEAARDVVLRLAASKTLTRPTLSDLGPNNSYAGRVTQPLSSGGNPLLDPFTAWNFDASAEWYVARDAALTAAAFHKKFSGFLSNQTVIVPRQGTDLSGQAYTYNFLDSRPRNGNSGSVTGFELGANYAIGAGILSGLGAGANYTRVTSTQKVVTPGDCADIEGLSKNSYNLSGFYERHGIQARVAYNWRSAYLRVCRGAQGKPENTDAYGQVDFNLAYDVDRNFQIYLEGVNITNSYNYQYSVYPNRILLNQSTGRRLLAGVRAKF</sequence>
<evidence type="ECO:0000256" key="5">
    <source>
        <dbReference type="ARBA" id="ARBA00023237"/>
    </source>
</evidence>
<accession>A0A916SYA8</accession>
<evidence type="ECO:0000256" key="7">
    <source>
        <dbReference type="SAM" id="MobiDB-lite"/>
    </source>
</evidence>
<dbReference type="PROSITE" id="PS01156">
    <property type="entry name" value="TONB_DEPENDENT_REC_2"/>
    <property type="match status" value="1"/>
</dbReference>
<dbReference type="RefSeq" id="WP_188657635.1">
    <property type="nucleotide sequence ID" value="NZ_BMIH01000001.1"/>
</dbReference>